<evidence type="ECO:0000313" key="3">
    <source>
        <dbReference type="Proteomes" id="UP000501690"/>
    </source>
</evidence>
<organism evidence="2 3">
    <name type="scientific">Vigna unguiculata</name>
    <name type="common">Cowpea</name>
    <dbReference type="NCBI Taxonomy" id="3917"/>
    <lineage>
        <taxon>Eukaryota</taxon>
        <taxon>Viridiplantae</taxon>
        <taxon>Streptophyta</taxon>
        <taxon>Embryophyta</taxon>
        <taxon>Tracheophyta</taxon>
        <taxon>Spermatophyta</taxon>
        <taxon>Magnoliopsida</taxon>
        <taxon>eudicotyledons</taxon>
        <taxon>Gunneridae</taxon>
        <taxon>Pentapetalae</taxon>
        <taxon>rosids</taxon>
        <taxon>fabids</taxon>
        <taxon>Fabales</taxon>
        <taxon>Fabaceae</taxon>
        <taxon>Papilionoideae</taxon>
        <taxon>50 kb inversion clade</taxon>
        <taxon>NPAAA clade</taxon>
        <taxon>indigoferoid/millettioid clade</taxon>
        <taxon>Phaseoleae</taxon>
        <taxon>Vigna</taxon>
    </lineage>
</organism>
<name>A0A4D6NPW3_VIGUN</name>
<keyword evidence="3" id="KW-1185">Reference proteome</keyword>
<reference evidence="2 3" key="1">
    <citation type="submission" date="2019-04" db="EMBL/GenBank/DDBJ databases">
        <title>An improved genome assembly and genetic linkage map for asparagus bean, Vigna unguiculata ssp. sesquipedialis.</title>
        <authorList>
            <person name="Xia Q."/>
            <person name="Zhang R."/>
            <person name="Dong Y."/>
        </authorList>
    </citation>
    <scope>NUCLEOTIDE SEQUENCE [LARGE SCALE GENOMIC DNA]</scope>
    <source>
        <tissue evidence="2">Leaf</tissue>
    </source>
</reference>
<sequence>MLFRATTQGIPCALTPIPSHNSRDTFRATTQGTPALPASKPPGECRVPPGAKRLNKTPRGQYRLAGRPSSLGAHVAVPFVGQRSPSRNFLLPGASSGDFFL</sequence>
<evidence type="ECO:0000256" key="1">
    <source>
        <dbReference type="SAM" id="MobiDB-lite"/>
    </source>
</evidence>
<dbReference type="EMBL" id="CP039355">
    <property type="protein sequence ID" value="QCE14981.1"/>
    <property type="molecule type" value="Genomic_DNA"/>
</dbReference>
<dbReference type="AlphaFoldDB" id="A0A4D6NPW3"/>
<protein>
    <submittedName>
        <fullName evidence="2">Uncharacterized protein</fullName>
    </submittedName>
</protein>
<evidence type="ECO:0000313" key="2">
    <source>
        <dbReference type="EMBL" id="QCE14981.1"/>
    </source>
</evidence>
<feature type="region of interest" description="Disordered" evidence="1">
    <location>
        <begin position="29"/>
        <end position="57"/>
    </location>
</feature>
<proteinExistence type="predicted"/>
<gene>
    <name evidence="2" type="ORF">DEO72_LG11g1989</name>
</gene>
<accession>A0A4D6NPW3</accession>
<dbReference type="Proteomes" id="UP000501690">
    <property type="component" value="Linkage Group LG11"/>
</dbReference>